<name>A0A2Z6R775_9GLOM</name>
<gene>
    <name evidence="1" type="ORF">RclHR1_03130004</name>
</gene>
<evidence type="ECO:0000313" key="1">
    <source>
        <dbReference type="EMBL" id="GBB98063.1"/>
    </source>
</evidence>
<comment type="caution">
    <text evidence="1">The sequence shown here is derived from an EMBL/GenBank/DDBJ whole genome shotgun (WGS) entry which is preliminary data.</text>
</comment>
<evidence type="ECO:0000313" key="2">
    <source>
        <dbReference type="Proteomes" id="UP000247702"/>
    </source>
</evidence>
<protein>
    <submittedName>
        <fullName evidence="1">Uncharacterized protein</fullName>
    </submittedName>
</protein>
<dbReference type="AlphaFoldDB" id="A0A2Z6R775"/>
<keyword evidence="2" id="KW-1185">Reference proteome</keyword>
<dbReference type="EMBL" id="BEXD01002369">
    <property type="protein sequence ID" value="GBB98063.1"/>
    <property type="molecule type" value="Genomic_DNA"/>
</dbReference>
<accession>A0A2Z6R775</accession>
<sequence length="70" mass="8242">MRRCVDTSIHESFFASQQYFLEIIVRKGKKNCHKEKFQNSFLGTILFIKVIHNLPDVLQGSDEFDYTDTN</sequence>
<organism evidence="1 2">
    <name type="scientific">Rhizophagus clarus</name>
    <dbReference type="NCBI Taxonomy" id="94130"/>
    <lineage>
        <taxon>Eukaryota</taxon>
        <taxon>Fungi</taxon>
        <taxon>Fungi incertae sedis</taxon>
        <taxon>Mucoromycota</taxon>
        <taxon>Glomeromycotina</taxon>
        <taxon>Glomeromycetes</taxon>
        <taxon>Glomerales</taxon>
        <taxon>Glomeraceae</taxon>
        <taxon>Rhizophagus</taxon>
    </lineage>
</organism>
<proteinExistence type="predicted"/>
<dbReference type="Proteomes" id="UP000247702">
    <property type="component" value="Unassembled WGS sequence"/>
</dbReference>
<reference evidence="1 2" key="1">
    <citation type="submission" date="2017-11" db="EMBL/GenBank/DDBJ databases">
        <title>The genome of Rhizophagus clarus HR1 reveals common genetic basis of auxotrophy among arbuscular mycorrhizal fungi.</title>
        <authorList>
            <person name="Kobayashi Y."/>
        </authorList>
    </citation>
    <scope>NUCLEOTIDE SEQUENCE [LARGE SCALE GENOMIC DNA]</scope>
    <source>
        <strain evidence="1 2">HR1</strain>
    </source>
</reference>